<dbReference type="AlphaFoldDB" id="A0A923IXV3"/>
<dbReference type="InterPro" id="IPR017871">
    <property type="entry name" value="ABC_transporter-like_CS"/>
</dbReference>
<dbReference type="GO" id="GO:0005886">
    <property type="term" value="C:plasma membrane"/>
    <property type="evidence" value="ECO:0007669"/>
    <property type="project" value="TreeGrafter"/>
</dbReference>
<dbReference type="SMART" id="SM00382">
    <property type="entry name" value="AAA"/>
    <property type="match status" value="1"/>
</dbReference>
<reference evidence="5" key="1">
    <citation type="submission" date="2020-08" db="EMBL/GenBank/DDBJ databases">
        <title>Sequencing the genomes of 1000 actinobacteria strains.</title>
        <authorList>
            <person name="Klenk H.-P."/>
        </authorList>
    </citation>
    <scope>NUCLEOTIDE SEQUENCE</scope>
    <source>
        <strain evidence="5">DSM 10695</strain>
    </source>
</reference>
<evidence type="ECO:0000256" key="1">
    <source>
        <dbReference type="ARBA" id="ARBA00022448"/>
    </source>
</evidence>
<dbReference type="Gene3D" id="3.40.50.300">
    <property type="entry name" value="P-loop containing nucleotide triphosphate hydrolases"/>
    <property type="match status" value="1"/>
</dbReference>
<organism evidence="5 6">
    <name type="scientific">Schaalia hyovaginalis</name>
    <dbReference type="NCBI Taxonomy" id="29316"/>
    <lineage>
        <taxon>Bacteria</taxon>
        <taxon>Bacillati</taxon>
        <taxon>Actinomycetota</taxon>
        <taxon>Actinomycetes</taxon>
        <taxon>Actinomycetales</taxon>
        <taxon>Actinomycetaceae</taxon>
        <taxon>Schaalia</taxon>
    </lineage>
</organism>
<dbReference type="GO" id="GO:0098796">
    <property type="term" value="C:membrane protein complex"/>
    <property type="evidence" value="ECO:0007669"/>
    <property type="project" value="UniProtKB-ARBA"/>
</dbReference>
<evidence type="ECO:0000313" key="5">
    <source>
        <dbReference type="EMBL" id="MBB6333711.1"/>
    </source>
</evidence>
<keyword evidence="3 5" id="KW-0067">ATP-binding</keyword>
<gene>
    <name evidence="5" type="ORF">HD592_000276</name>
</gene>
<feature type="domain" description="ABC transporter" evidence="4">
    <location>
        <begin position="21"/>
        <end position="252"/>
    </location>
</feature>
<sequence length="253" mass="26805">MSNPMTSHPAVPASDSFAPVVRLEQVSKIYGEGETRVAALDAVSTSFDQGAFTAIMGPSGSGKSTMLHVLAGLDAPTSGEVYIEGRPITGLKDDHLTRLRRDRIGFVFQSFNLVPTLDARANIELPLSLAGAAPDRHWLSTIVDVLGLGSRLHHLPSQLSGGQRQRVAIARALASKPAVIVADEPTGNLDSQASSEVLTLLRDAVDHLGQSVIMVTHDQSAALNADRVLVMRDGRIRADLLAPSAPELAEAAR</sequence>
<keyword evidence="2" id="KW-0547">Nucleotide-binding</keyword>
<evidence type="ECO:0000256" key="3">
    <source>
        <dbReference type="ARBA" id="ARBA00022840"/>
    </source>
</evidence>
<keyword evidence="1" id="KW-0813">Transport</keyword>
<dbReference type="Pfam" id="PF00005">
    <property type="entry name" value="ABC_tran"/>
    <property type="match status" value="1"/>
</dbReference>
<comment type="caution">
    <text evidence="5">The sequence shown here is derived from an EMBL/GenBank/DDBJ whole genome shotgun (WGS) entry which is preliminary data.</text>
</comment>
<evidence type="ECO:0000313" key="6">
    <source>
        <dbReference type="Proteomes" id="UP000617426"/>
    </source>
</evidence>
<accession>A0A923IXV3</accession>
<dbReference type="PROSITE" id="PS00211">
    <property type="entry name" value="ABC_TRANSPORTER_1"/>
    <property type="match status" value="1"/>
</dbReference>
<dbReference type="GO" id="GO:0022857">
    <property type="term" value="F:transmembrane transporter activity"/>
    <property type="evidence" value="ECO:0007669"/>
    <property type="project" value="UniProtKB-ARBA"/>
</dbReference>
<dbReference type="InterPro" id="IPR003439">
    <property type="entry name" value="ABC_transporter-like_ATP-bd"/>
</dbReference>
<protein>
    <submittedName>
        <fullName evidence="5">ABC transport system ATP-binding protein</fullName>
    </submittedName>
</protein>
<proteinExistence type="predicted"/>
<dbReference type="GO" id="GO:0016887">
    <property type="term" value="F:ATP hydrolysis activity"/>
    <property type="evidence" value="ECO:0007669"/>
    <property type="project" value="InterPro"/>
</dbReference>
<evidence type="ECO:0000256" key="2">
    <source>
        <dbReference type="ARBA" id="ARBA00022741"/>
    </source>
</evidence>
<dbReference type="PANTHER" id="PTHR24220:SF685">
    <property type="entry name" value="ABC TRANSPORTER RELATED"/>
    <property type="match status" value="1"/>
</dbReference>
<keyword evidence="6" id="KW-1185">Reference proteome</keyword>
<dbReference type="GO" id="GO:0005524">
    <property type="term" value="F:ATP binding"/>
    <property type="evidence" value="ECO:0007669"/>
    <property type="project" value="UniProtKB-KW"/>
</dbReference>
<dbReference type="InterPro" id="IPR003593">
    <property type="entry name" value="AAA+_ATPase"/>
</dbReference>
<dbReference type="FunFam" id="3.40.50.300:FF:000032">
    <property type="entry name" value="Export ABC transporter ATP-binding protein"/>
    <property type="match status" value="1"/>
</dbReference>
<evidence type="ECO:0000259" key="4">
    <source>
        <dbReference type="PROSITE" id="PS50893"/>
    </source>
</evidence>
<dbReference type="RefSeq" id="WP_246429959.1">
    <property type="nucleotide sequence ID" value="NZ_JACHMK010000001.1"/>
</dbReference>
<dbReference type="CDD" id="cd03255">
    <property type="entry name" value="ABC_MJ0796_LolCDE_FtsE"/>
    <property type="match status" value="1"/>
</dbReference>
<dbReference type="PROSITE" id="PS50893">
    <property type="entry name" value="ABC_TRANSPORTER_2"/>
    <property type="match status" value="1"/>
</dbReference>
<dbReference type="EMBL" id="JACHMK010000001">
    <property type="protein sequence ID" value="MBB6333711.1"/>
    <property type="molecule type" value="Genomic_DNA"/>
</dbReference>
<dbReference type="InterPro" id="IPR015854">
    <property type="entry name" value="ABC_transpr_LolD-like"/>
</dbReference>
<dbReference type="PANTHER" id="PTHR24220">
    <property type="entry name" value="IMPORT ATP-BINDING PROTEIN"/>
    <property type="match status" value="1"/>
</dbReference>
<dbReference type="SUPFAM" id="SSF52540">
    <property type="entry name" value="P-loop containing nucleoside triphosphate hydrolases"/>
    <property type="match status" value="1"/>
</dbReference>
<dbReference type="InterPro" id="IPR017911">
    <property type="entry name" value="MacB-like_ATP-bd"/>
</dbReference>
<name>A0A923IXV3_9ACTO</name>
<dbReference type="Proteomes" id="UP000617426">
    <property type="component" value="Unassembled WGS sequence"/>
</dbReference>
<dbReference type="InterPro" id="IPR027417">
    <property type="entry name" value="P-loop_NTPase"/>
</dbReference>